<gene>
    <name evidence="3" type="ORF">SAY86_026203</name>
</gene>
<comment type="caution">
    <text evidence="3">The sequence shown here is derived from an EMBL/GenBank/DDBJ whole genome shotgun (WGS) entry which is preliminary data.</text>
</comment>
<keyword evidence="4" id="KW-1185">Reference proteome</keyword>
<evidence type="ECO:0000256" key="2">
    <source>
        <dbReference type="SAM" id="Phobius"/>
    </source>
</evidence>
<name>A0AAN7KI54_TRANT</name>
<feature type="transmembrane region" description="Helical" evidence="2">
    <location>
        <begin position="35"/>
        <end position="54"/>
    </location>
</feature>
<accession>A0AAN7KI54</accession>
<dbReference type="Proteomes" id="UP001346149">
    <property type="component" value="Unassembled WGS sequence"/>
</dbReference>
<evidence type="ECO:0000313" key="4">
    <source>
        <dbReference type="Proteomes" id="UP001346149"/>
    </source>
</evidence>
<dbReference type="EMBL" id="JAXQNO010000023">
    <property type="protein sequence ID" value="KAK4765113.1"/>
    <property type="molecule type" value="Genomic_DNA"/>
</dbReference>
<dbReference type="AlphaFoldDB" id="A0AAN7KI54"/>
<organism evidence="3 4">
    <name type="scientific">Trapa natans</name>
    <name type="common">Water chestnut</name>
    <dbReference type="NCBI Taxonomy" id="22666"/>
    <lineage>
        <taxon>Eukaryota</taxon>
        <taxon>Viridiplantae</taxon>
        <taxon>Streptophyta</taxon>
        <taxon>Embryophyta</taxon>
        <taxon>Tracheophyta</taxon>
        <taxon>Spermatophyta</taxon>
        <taxon>Magnoliopsida</taxon>
        <taxon>eudicotyledons</taxon>
        <taxon>Gunneridae</taxon>
        <taxon>Pentapetalae</taxon>
        <taxon>rosids</taxon>
        <taxon>malvids</taxon>
        <taxon>Myrtales</taxon>
        <taxon>Lythraceae</taxon>
        <taxon>Trapa</taxon>
    </lineage>
</organism>
<sequence length="97" mass="10810">MSVYDSGVRKGSLGLLLQSVVLQLLKRTNISDRKWWGVVNLLPTVCLALTFPVTHVANRFHRLHGPVPPPKRIKDRRRTPKPLQKAGRAANMIAGGH</sequence>
<protein>
    <submittedName>
        <fullName evidence="3">Uncharacterized protein</fullName>
    </submittedName>
</protein>
<keyword evidence="2" id="KW-0472">Membrane</keyword>
<evidence type="ECO:0000256" key="1">
    <source>
        <dbReference type="SAM" id="MobiDB-lite"/>
    </source>
</evidence>
<feature type="region of interest" description="Disordered" evidence="1">
    <location>
        <begin position="62"/>
        <end position="97"/>
    </location>
</feature>
<keyword evidence="2" id="KW-0812">Transmembrane</keyword>
<proteinExistence type="predicted"/>
<reference evidence="3 4" key="1">
    <citation type="journal article" date="2023" name="Hortic Res">
        <title>Pangenome of water caltrop reveals structural variations and asymmetric subgenome divergence after allopolyploidization.</title>
        <authorList>
            <person name="Zhang X."/>
            <person name="Chen Y."/>
            <person name="Wang L."/>
            <person name="Yuan Y."/>
            <person name="Fang M."/>
            <person name="Shi L."/>
            <person name="Lu R."/>
            <person name="Comes H.P."/>
            <person name="Ma Y."/>
            <person name="Chen Y."/>
            <person name="Huang G."/>
            <person name="Zhou Y."/>
            <person name="Zheng Z."/>
            <person name="Qiu Y."/>
        </authorList>
    </citation>
    <scope>NUCLEOTIDE SEQUENCE [LARGE SCALE GENOMIC DNA]</scope>
    <source>
        <strain evidence="3">F231</strain>
    </source>
</reference>
<evidence type="ECO:0000313" key="3">
    <source>
        <dbReference type="EMBL" id="KAK4765113.1"/>
    </source>
</evidence>
<feature type="compositionally biased region" description="Basic residues" evidence="1">
    <location>
        <begin position="71"/>
        <end position="80"/>
    </location>
</feature>
<keyword evidence="2" id="KW-1133">Transmembrane helix</keyword>